<dbReference type="Proteomes" id="UP000823842">
    <property type="component" value="Unassembled WGS sequence"/>
</dbReference>
<proteinExistence type="predicted"/>
<dbReference type="AlphaFoldDB" id="A0A9D2LT74"/>
<name>A0A9D2LT74_9FIRM</name>
<evidence type="ECO:0000313" key="2">
    <source>
        <dbReference type="Proteomes" id="UP000823842"/>
    </source>
</evidence>
<accession>A0A9D2LT74</accession>
<organism evidence="1 2">
    <name type="scientific">Candidatus Blautia faecavium</name>
    <dbReference type="NCBI Taxonomy" id="2838487"/>
    <lineage>
        <taxon>Bacteria</taxon>
        <taxon>Bacillati</taxon>
        <taxon>Bacillota</taxon>
        <taxon>Clostridia</taxon>
        <taxon>Lachnospirales</taxon>
        <taxon>Lachnospiraceae</taxon>
        <taxon>Blautia</taxon>
    </lineage>
</organism>
<sequence>MKIFSQNFKSYYEVKGYRNEKNNLILDFNEIKRIAREFQLKEEYSFIKAEIDHAVVLCTVVSPEGISVSAIGEAVRETLHGIYRYNPVTAVSEIAYGRAVINYMMFPSTTFSEIDPMQSIYPMIGSRLTDYGKWKLTATVFKGKTVEELFQCRQQEDKALLRMYLAKDPALVKDPALQEDVIAIQGYDRKLNMSLNGTNGGMAHE</sequence>
<comment type="caution">
    <text evidence="1">The sequence shown here is derived from an EMBL/GenBank/DDBJ whole genome shotgun (WGS) entry which is preliminary data.</text>
</comment>
<protein>
    <submittedName>
        <fullName evidence="1">Uncharacterized protein</fullName>
    </submittedName>
</protein>
<reference evidence="1" key="2">
    <citation type="submission" date="2021-04" db="EMBL/GenBank/DDBJ databases">
        <authorList>
            <person name="Gilroy R."/>
        </authorList>
    </citation>
    <scope>NUCLEOTIDE SEQUENCE</scope>
    <source>
        <strain evidence="1">ChiSjej1B19-5720</strain>
    </source>
</reference>
<evidence type="ECO:0000313" key="1">
    <source>
        <dbReference type="EMBL" id="HJB29155.1"/>
    </source>
</evidence>
<reference evidence="1" key="1">
    <citation type="journal article" date="2021" name="PeerJ">
        <title>Extensive microbial diversity within the chicken gut microbiome revealed by metagenomics and culture.</title>
        <authorList>
            <person name="Gilroy R."/>
            <person name="Ravi A."/>
            <person name="Getino M."/>
            <person name="Pursley I."/>
            <person name="Horton D.L."/>
            <person name="Alikhan N.F."/>
            <person name="Baker D."/>
            <person name="Gharbi K."/>
            <person name="Hall N."/>
            <person name="Watson M."/>
            <person name="Adriaenssens E.M."/>
            <person name="Foster-Nyarko E."/>
            <person name="Jarju S."/>
            <person name="Secka A."/>
            <person name="Antonio M."/>
            <person name="Oren A."/>
            <person name="Chaudhuri R.R."/>
            <person name="La Ragione R."/>
            <person name="Hildebrand F."/>
            <person name="Pallen M.J."/>
        </authorList>
    </citation>
    <scope>NUCLEOTIDE SEQUENCE</scope>
    <source>
        <strain evidence="1">ChiSjej1B19-5720</strain>
    </source>
</reference>
<gene>
    <name evidence="1" type="ORF">IAA06_10250</name>
</gene>
<dbReference type="EMBL" id="DWYZ01000194">
    <property type="protein sequence ID" value="HJB29155.1"/>
    <property type="molecule type" value="Genomic_DNA"/>
</dbReference>